<comment type="caution">
    <text evidence="1">The sequence shown here is derived from an EMBL/GenBank/DDBJ whole genome shotgun (WGS) entry which is preliminary data.</text>
</comment>
<dbReference type="PANTHER" id="PTHR33067">
    <property type="entry name" value="RNA-DIRECTED DNA POLYMERASE-RELATED"/>
    <property type="match status" value="1"/>
</dbReference>
<dbReference type="InterPro" id="IPR021109">
    <property type="entry name" value="Peptidase_aspartic_dom_sf"/>
</dbReference>
<evidence type="ECO:0000313" key="2">
    <source>
        <dbReference type="Proteomes" id="UP001054821"/>
    </source>
</evidence>
<dbReference type="Gene3D" id="2.40.70.10">
    <property type="entry name" value="Acid Proteases"/>
    <property type="match status" value="1"/>
</dbReference>
<dbReference type="PANTHER" id="PTHR33067:SF9">
    <property type="entry name" value="RNA-DIRECTED DNA POLYMERASE"/>
    <property type="match status" value="1"/>
</dbReference>
<protein>
    <submittedName>
        <fullName evidence="1">Uncharacterized protein</fullName>
    </submittedName>
</protein>
<sequence>MHFTKYKIRYLDFADRSVTYPKGIIEDVFIRVQKFVFPADFFILDVEEDHEIPFLLGRPFLTIACTLKDVQQGTLTLRVQGESIEFKVFEVVKKPRDFEEGERIDLLDPVVHVNYLENTSTDVLKAKSPPPLVVKRMHTSLGHARIY</sequence>
<accession>A0AAD4VAS5</accession>
<organism evidence="1 2">
    <name type="scientific">Prunus dulcis</name>
    <name type="common">Almond</name>
    <name type="synonym">Amygdalus dulcis</name>
    <dbReference type="NCBI Taxonomy" id="3755"/>
    <lineage>
        <taxon>Eukaryota</taxon>
        <taxon>Viridiplantae</taxon>
        <taxon>Streptophyta</taxon>
        <taxon>Embryophyta</taxon>
        <taxon>Tracheophyta</taxon>
        <taxon>Spermatophyta</taxon>
        <taxon>Magnoliopsida</taxon>
        <taxon>eudicotyledons</taxon>
        <taxon>Gunneridae</taxon>
        <taxon>Pentapetalae</taxon>
        <taxon>rosids</taxon>
        <taxon>fabids</taxon>
        <taxon>Rosales</taxon>
        <taxon>Rosaceae</taxon>
        <taxon>Amygdaloideae</taxon>
        <taxon>Amygdaleae</taxon>
        <taxon>Prunus</taxon>
    </lineage>
</organism>
<reference evidence="1 2" key="1">
    <citation type="journal article" date="2022" name="G3 (Bethesda)">
        <title>Whole-genome sequence and methylome profiling of the almond [Prunus dulcis (Mill.) D.A. Webb] cultivar 'Nonpareil'.</title>
        <authorList>
            <person name="D'Amico-Willman K.M."/>
            <person name="Ouma W.Z."/>
            <person name="Meulia T."/>
            <person name="Sideli G.M."/>
            <person name="Gradziel T.M."/>
            <person name="Fresnedo-Ramirez J."/>
        </authorList>
    </citation>
    <scope>NUCLEOTIDE SEQUENCE [LARGE SCALE GENOMIC DNA]</scope>
    <source>
        <strain evidence="1">Clone GOH B32 T37-40</strain>
    </source>
</reference>
<name>A0AAD4VAS5_PRUDU</name>
<dbReference type="AlphaFoldDB" id="A0AAD4VAS5"/>
<evidence type="ECO:0000313" key="1">
    <source>
        <dbReference type="EMBL" id="KAI5320996.1"/>
    </source>
</evidence>
<dbReference type="EMBL" id="JAJFAZ020000007">
    <property type="protein sequence ID" value="KAI5320996.1"/>
    <property type="molecule type" value="Genomic_DNA"/>
</dbReference>
<proteinExistence type="predicted"/>
<keyword evidence="2" id="KW-1185">Reference proteome</keyword>
<dbReference type="Proteomes" id="UP001054821">
    <property type="component" value="Chromosome 7"/>
</dbReference>
<gene>
    <name evidence="1" type="ORF">L3X38_040704</name>
</gene>